<sequence>MPQYHVDSERISNASIAINNTADQIRSAVTVMYSQLSELEGSWQGTSANQFSTVITDWRNAQNSIENSLQSIQQALSQAAVLYSDAETQAGQLFMQ</sequence>
<dbReference type="RefSeq" id="WP_131285455.1">
    <property type="nucleotide sequence ID" value="NZ_RXLP01000027.1"/>
</dbReference>
<dbReference type="EMBL" id="RXLP01000027">
    <property type="protein sequence ID" value="TCD53622.1"/>
    <property type="molecule type" value="Genomic_DNA"/>
</dbReference>
<protein>
    <recommendedName>
        <fullName evidence="1">ESAT-6-like protein</fullName>
    </recommendedName>
</protein>
<name>A0A4R0QN61_9BIFI</name>
<dbReference type="NCBIfam" id="TIGR03930">
    <property type="entry name" value="WXG100_ESAT6"/>
    <property type="match status" value="1"/>
</dbReference>
<dbReference type="Gene3D" id="1.10.287.1060">
    <property type="entry name" value="ESAT-6-like"/>
    <property type="match status" value="1"/>
</dbReference>
<dbReference type="SUPFAM" id="SSF140453">
    <property type="entry name" value="EsxAB dimer-like"/>
    <property type="match status" value="1"/>
</dbReference>
<organism evidence="2 3">
    <name type="scientific">Alloscardovia theropitheci</name>
    <dbReference type="NCBI Taxonomy" id="2496842"/>
    <lineage>
        <taxon>Bacteria</taxon>
        <taxon>Bacillati</taxon>
        <taxon>Actinomycetota</taxon>
        <taxon>Actinomycetes</taxon>
        <taxon>Bifidobacteriales</taxon>
        <taxon>Bifidobacteriaceae</taxon>
        <taxon>Alloscardovia</taxon>
    </lineage>
</organism>
<evidence type="ECO:0000256" key="1">
    <source>
        <dbReference type="RuleBase" id="RU362001"/>
    </source>
</evidence>
<dbReference type="InterPro" id="IPR010310">
    <property type="entry name" value="T7SS_ESAT-6-like"/>
</dbReference>
<comment type="caution">
    <text evidence="2">The sequence shown here is derived from an EMBL/GenBank/DDBJ whole genome shotgun (WGS) entry which is preliminary data.</text>
</comment>
<dbReference type="Proteomes" id="UP000291289">
    <property type="component" value="Unassembled WGS sequence"/>
</dbReference>
<accession>A0A4R0QN61</accession>
<dbReference type="OrthoDB" id="4231069at2"/>
<dbReference type="AlphaFoldDB" id="A0A4R0QN61"/>
<comment type="similarity">
    <text evidence="1">Belongs to the WXG100 family.</text>
</comment>
<proteinExistence type="inferred from homology"/>
<keyword evidence="3" id="KW-1185">Reference proteome</keyword>
<reference evidence="2 3" key="1">
    <citation type="submission" date="2018-12" db="EMBL/GenBank/DDBJ databases">
        <title>Alloscrdovia theropitheci sp. nov: a novel taxon from the feces of the bleeding-herat monkey (Theropithecus geleda).</title>
        <authorList>
            <person name="Modesto M."/>
        </authorList>
    </citation>
    <scope>NUCLEOTIDE SEQUENCE [LARGE SCALE GENOMIC DNA]</scope>
    <source>
        <strain evidence="2 3">GLDI4/2</strain>
    </source>
</reference>
<dbReference type="InterPro" id="IPR036689">
    <property type="entry name" value="ESAT-6-like_sf"/>
</dbReference>
<evidence type="ECO:0000313" key="2">
    <source>
        <dbReference type="EMBL" id="TCD53622.1"/>
    </source>
</evidence>
<gene>
    <name evidence="2" type="ORF">EJ419_08260</name>
</gene>
<evidence type="ECO:0000313" key="3">
    <source>
        <dbReference type="Proteomes" id="UP000291289"/>
    </source>
</evidence>
<dbReference type="Pfam" id="PF06013">
    <property type="entry name" value="WXG100"/>
    <property type="match status" value="1"/>
</dbReference>